<evidence type="ECO:0000256" key="3">
    <source>
        <dbReference type="ARBA" id="ARBA00022777"/>
    </source>
</evidence>
<dbReference type="Pfam" id="PF00294">
    <property type="entry name" value="PfkB"/>
    <property type="match status" value="1"/>
</dbReference>
<dbReference type="GO" id="GO:0004730">
    <property type="term" value="F:pseudouridylate synthase activity"/>
    <property type="evidence" value="ECO:0007669"/>
    <property type="project" value="TreeGrafter"/>
</dbReference>
<sequence>MAGQEDASRAGQGPRGQQARIRITRLASHVAPDPIPQTRESSSTGTSSTASDTGKESTGRRKARVVVVGGSVLDVHLTRDGAVVGSTVPGMVRFQHGGVGRNIAECLGRLRERPLFVSVVGEDAAGREILNALRSAGVDTRGIKVCPERTTPVVACTFDGSGGLVSGVADTALVESELDGTWVSGFRRDIERAEVLVLEANLSPEALASCFEIAYHAGVPVFFEPVSVTKSARAAPFLQRIAYLSPNEAELGAIAAASGRSRPLGGGLTEDAALLRSLGVKNVLVTRGSHGVLIARGDGTCQHLPSLGVRVANVNGAGDCLVAGVIRALVGAGNGSLEYAVSYGIAVACEAVQTAGNVPDLVSEEGIEASALQVFSRRREIAT</sequence>
<dbReference type="GO" id="GO:0016301">
    <property type="term" value="F:kinase activity"/>
    <property type="evidence" value="ECO:0007669"/>
    <property type="project" value="UniProtKB-KW"/>
</dbReference>
<feature type="compositionally biased region" description="Low complexity" evidence="4">
    <location>
        <begin position="38"/>
        <end position="52"/>
    </location>
</feature>
<dbReference type="SUPFAM" id="SSF53613">
    <property type="entry name" value="Ribokinase-like"/>
    <property type="match status" value="1"/>
</dbReference>
<dbReference type="Proteomes" id="UP001472866">
    <property type="component" value="Chromosome 07"/>
</dbReference>
<organism evidence="6 7">
    <name type="scientific">Chloropicon roscoffensis</name>
    <dbReference type="NCBI Taxonomy" id="1461544"/>
    <lineage>
        <taxon>Eukaryota</taxon>
        <taxon>Viridiplantae</taxon>
        <taxon>Chlorophyta</taxon>
        <taxon>Chloropicophyceae</taxon>
        <taxon>Chloropicales</taxon>
        <taxon>Chloropicaceae</taxon>
        <taxon>Chloropicon</taxon>
    </lineage>
</organism>
<proteinExistence type="predicted"/>
<evidence type="ECO:0000313" key="6">
    <source>
        <dbReference type="EMBL" id="WZN63207.1"/>
    </source>
</evidence>
<dbReference type="InterPro" id="IPR011611">
    <property type="entry name" value="PfkB_dom"/>
</dbReference>
<feature type="region of interest" description="Disordered" evidence="4">
    <location>
        <begin position="1"/>
        <end position="63"/>
    </location>
</feature>
<dbReference type="GO" id="GO:0005737">
    <property type="term" value="C:cytoplasm"/>
    <property type="evidence" value="ECO:0007669"/>
    <property type="project" value="TreeGrafter"/>
</dbReference>
<dbReference type="InterPro" id="IPR002173">
    <property type="entry name" value="Carboh/pur_kinase_PfkB_CS"/>
</dbReference>
<dbReference type="Gene3D" id="3.40.1190.20">
    <property type="match status" value="1"/>
</dbReference>
<dbReference type="GO" id="GO:0046872">
    <property type="term" value="F:metal ion binding"/>
    <property type="evidence" value="ECO:0007669"/>
    <property type="project" value="UniProtKB-KW"/>
</dbReference>
<dbReference type="GO" id="GO:0016798">
    <property type="term" value="F:hydrolase activity, acting on glycosyl bonds"/>
    <property type="evidence" value="ECO:0007669"/>
    <property type="project" value="TreeGrafter"/>
</dbReference>
<gene>
    <name evidence="6" type="ORF">HKI87_07g47520</name>
</gene>
<evidence type="ECO:0000256" key="1">
    <source>
        <dbReference type="ARBA" id="ARBA00022679"/>
    </source>
</evidence>
<dbReference type="CDD" id="cd01941">
    <property type="entry name" value="YeiC_kinase_like"/>
    <property type="match status" value="1"/>
</dbReference>
<feature type="domain" description="Carbohydrate kinase PfkB" evidence="5">
    <location>
        <begin position="63"/>
        <end position="357"/>
    </location>
</feature>
<name>A0AAX4PAG5_9CHLO</name>
<keyword evidence="1" id="KW-0808">Transferase</keyword>
<reference evidence="6 7" key="1">
    <citation type="submission" date="2024-03" db="EMBL/GenBank/DDBJ databases">
        <title>Complete genome sequence of the green alga Chloropicon roscoffensis RCC1871.</title>
        <authorList>
            <person name="Lemieux C."/>
            <person name="Pombert J.-F."/>
            <person name="Otis C."/>
            <person name="Turmel M."/>
        </authorList>
    </citation>
    <scope>NUCLEOTIDE SEQUENCE [LARGE SCALE GENOMIC DNA]</scope>
    <source>
        <strain evidence="6 7">RCC1871</strain>
    </source>
</reference>
<dbReference type="AlphaFoldDB" id="A0AAX4PAG5"/>
<dbReference type="PANTHER" id="PTHR42909">
    <property type="entry name" value="ZGC:136858"/>
    <property type="match status" value="1"/>
</dbReference>
<dbReference type="EMBL" id="CP151507">
    <property type="protein sequence ID" value="WZN63207.1"/>
    <property type="molecule type" value="Genomic_DNA"/>
</dbReference>
<evidence type="ECO:0000313" key="7">
    <source>
        <dbReference type="Proteomes" id="UP001472866"/>
    </source>
</evidence>
<keyword evidence="3 6" id="KW-0418">Kinase</keyword>
<protein>
    <submittedName>
        <fullName evidence="6">PfkB-like carbohydrate/purine kinase</fullName>
    </submittedName>
</protein>
<evidence type="ECO:0000259" key="5">
    <source>
        <dbReference type="Pfam" id="PF00294"/>
    </source>
</evidence>
<dbReference type="PROSITE" id="PS00584">
    <property type="entry name" value="PFKB_KINASES_2"/>
    <property type="match status" value="1"/>
</dbReference>
<dbReference type="PANTHER" id="PTHR42909:SF1">
    <property type="entry name" value="CARBOHYDRATE KINASE PFKB DOMAIN-CONTAINING PROTEIN"/>
    <property type="match status" value="1"/>
</dbReference>
<evidence type="ECO:0000256" key="4">
    <source>
        <dbReference type="SAM" id="MobiDB-lite"/>
    </source>
</evidence>
<dbReference type="InterPro" id="IPR029056">
    <property type="entry name" value="Ribokinase-like"/>
</dbReference>
<accession>A0AAX4PAG5</accession>
<keyword evidence="7" id="KW-1185">Reference proteome</keyword>
<keyword evidence="2" id="KW-0479">Metal-binding</keyword>
<evidence type="ECO:0000256" key="2">
    <source>
        <dbReference type="ARBA" id="ARBA00022723"/>
    </source>
</evidence>